<sequence>MATIKKPLKPKPLTKLRSPILTLILCISAIALLCLLSSLISTNGFSFSSPKNLPNKPRRQHTTHEKYLYWGSRIDCPGKHCESCEGLGHQESSLRCALEEAMFLNRTFVMPSRMCINPIHNKKGILHQSDKLNPEERWAESSCVMDTLYDMDLISETVPVILDKLKRLNSHYSNLLLINRTASPLSWFMECKDRNNRSAIMLPYLFLPTMASQRLRDAADKVIALLGDYDSIHVRRGDKIKTRKDRFGVYRTLHPHLDRDTRPEFIHHKIEKWVPPGRTLFIASNEKTPGFFSPLAVRYKLAYSSNYSRILDPVIENNYQLFMIERLILMGAKTFIKTFKEDDTDLSLTDDPKKNTKSWQLPVYTMDEVE</sequence>
<evidence type="ECO:0008006" key="3">
    <source>
        <dbReference type="Google" id="ProtNLM"/>
    </source>
</evidence>
<dbReference type="AlphaFoldDB" id="A0A9Q1APV1"/>
<organism evidence="1 2">
    <name type="scientific">Salix koriyanagi</name>
    <dbReference type="NCBI Taxonomy" id="2511006"/>
    <lineage>
        <taxon>Eukaryota</taxon>
        <taxon>Viridiplantae</taxon>
        <taxon>Streptophyta</taxon>
        <taxon>Embryophyta</taxon>
        <taxon>Tracheophyta</taxon>
        <taxon>Spermatophyta</taxon>
        <taxon>Magnoliopsida</taxon>
        <taxon>eudicotyledons</taxon>
        <taxon>Gunneridae</taxon>
        <taxon>Pentapetalae</taxon>
        <taxon>rosids</taxon>
        <taxon>fabids</taxon>
        <taxon>Malpighiales</taxon>
        <taxon>Salicaceae</taxon>
        <taxon>Saliceae</taxon>
        <taxon>Salix</taxon>
    </lineage>
</organism>
<reference evidence="1" key="1">
    <citation type="submission" date="2022-11" db="EMBL/GenBank/DDBJ databases">
        <authorList>
            <person name="Hyden B.L."/>
            <person name="Feng K."/>
            <person name="Yates T."/>
            <person name="Jawdy S."/>
            <person name="Smart L.B."/>
            <person name="Muchero W."/>
        </authorList>
    </citation>
    <scope>NUCLEOTIDE SEQUENCE</scope>
    <source>
        <tissue evidence="1">Shoot tip</tissue>
    </source>
</reference>
<name>A0A9Q1APV1_9ROSI</name>
<dbReference type="PANTHER" id="PTHR31469">
    <property type="entry name" value="OS07G0633600 PROTEIN"/>
    <property type="match status" value="1"/>
</dbReference>
<dbReference type="GO" id="GO:0005794">
    <property type="term" value="C:Golgi apparatus"/>
    <property type="evidence" value="ECO:0007669"/>
    <property type="project" value="TreeGrafter"/>
</dbReference>
<gene>
    <name evidence="1" type="ORF">OIU74_002622</name>
</gene>
<comment type="caution">
    <text evidence="1">The sequence shown here is derived from an EMBL/GenBank/DDBJ whole genome shotgun (WGS) entry which is preliminary data.</text>
</comment>
<evidence type="ECO:0000313" key="1">
    <source>
        <dbReference type="EMBL" id="KAJ6778871.1"/>
    </source>
</evidence>
<dbReference type="FunFam" id="3.40.50.11350:FF:000006">
    <property type="entry name" value="Calcium ion binding"/>
    <property type="match status" value="1"/>
</dbReference>
<dbReference type="PANTHER" id="PTHR31469:SF8">
    <property type="entry name" value="OS07G0641000 PROTEIN"/>
    <property type="match status" value="1"/>
</dbReference>
<evidence type="ECO:0000313" key="2">
    <source>
        <dbReference type="Proteomes" id="UP001151752"/>
    </source>
</evidence>
<reference evidence="1" key="2">
    <citation type="journal article" date="2023" name="Int. J. Mol. Sci.">
        <title>De Novo Assembly and Annotation of 11 Diverse Shrub Willow (Salix) Genomes Reveals Novel Gene Organization in Sex-Linked Regions.</title>
        <authorList>
            <person name="Hyden B."/>
            <person name="Feng K."/>
            <person name="Yates T.B."/>
            <person name="Jawdy S."/>
            <person name="Cereghino C."/>
            <person name="Smart L.B."/>
            <person name="Muchero W."/>
        </authorList>
    </citation>
    <scope>NUCLEOTIDE SEQUENCE</scope>
    <source>
        <tissue evidence="1">Shoot tip</tissue>
    </source>
</reference>
<dbReference type="Gene3D" id="3.40.50.11350">
    <property type="match status" value="1"/>
</dbReference>
<dbReference type="Proteomes" id="UP001151752">
    <property type="component" value="Chromosome 16"/>
</dbReference>
<protein>
    <recommendedName>
        <fullName evidence="3">O-fucosyltransferase family protein</fullName>
    </recommendedName>
</protein>
<keyword evidence="2" id="KW-1185">Reference proteome</keyword>
<proteinExistence type="predicted"/>
<dbReference type="EMBL" id="JAPFFM010000001">
    <property type="protein sequence ID" value="KAJ6778871.1"/>
    <property type="molecule type" value="Genomic_DNA"/>
</dbReference>
<accession>A0A9Q1APV1</accession>